<dbReference type="PROSITE" id="PS50878">
    <property type="entry name" value="RT_POL"/>
    <property type="match status" value="1"/>
</dbReference>
<evidence type="ECO:0000313" key="2">
    <source>
        <dbReference type="Proteomes" id="UP000322000"/>
    </source>
</evidence>
<feature type="domain" description="Reverse transcriptase" evidence="1">
    <location>
        <begin position="12"/>
        <end position="200"/>
    </location>
</feature>
<dbReference type="GO" id="GO:0009307">
    <property type="term" value="P:DNA restriction-modification system"/>
    <property type="evidence" value="ECO:0007669"/>
    <property type="project" value="InterPro"/>
</dbReference>
<sequence>MQVAINKLIELGAISSCMQSHDQFISKIFLAPKTNGGKRFILNLKSLNKFITNTHFKMEDHRTASKLIPQGGFLATIDLKEAYLLVPISKYDRKYLRFNFQAPGSETLQTYEFNAMPYGLCVAPRVFTKIMKEVIAYLRRRGYKSVIYLDDILCIGNSYKECSDNVRETLKLLECLGFVVNYEKSSLIPSQTCKFLGFVYNTHDMALSLPTEKRHTINQLVEKFQKLPKCTIREFAHLIGVLIAACPAVRYGFLYTKLLERQKFLALQHNLNNYESKIRMSESVLDDLNWWQSHIFTASCPIVNQNFKREIYTDASRTGWGAVCGNERVHGRWKTTESKYHINYLELLAIFLGLKSFASNDSNYTILLRVDNTTAISYINRLGGIQFPHLNDLARNIWQWCETRNLWLFASYVNTKDNHADVESRKINPDTEWELSDRAFRMIKKNFGCPDIDLFASRDNAKCDLFVSWKQEPDAHAVDAFTLDWKTKYFYAFPPFSLVLKCLRKIIEDDAKGILVFPHWCSQPWYPLLQNLLDSHILYLNPNKFLLQSHFRECHPLHAKLTLGVARLCGRRSHAVESRLTH</sequence>
<dbReference type="Proteomes" id="UP000322000">
    <property type="component" value="Chromosome 7"/>
</dbReference>
<dbReference type="CDD" id="cd03714">
    <property type="entry name" value="RT_DIRS1"/>
    <property type="match status" value="1"/>
</dbReference>
<dbReference type="Pfam" id="PF05869">
    <property type="entry name" value="Dam"/>
    <property type="match status" value="1"/>
</dbReference>
<dbReference type="GO" id="GO:0003677">
    <property type="term" value="F:DNA binding"/>
    <property type="evidence" value="ECO:0007669"/>
    <property type="project" value="InterPro"/>
</dbReference>
<dbReference type="Pfam" id="PF00078">
    <property type="entry name" value="RVT_1"/>
    <property type="match status" value="1"/>
</dbReference>
<name>A0A7E5VRX1_TRINI</name>
<dbReference type="SUPFAM" id="SSF56672">
    <property type="entry name" value="DNA/RNA polymerases"/>
    <property type="match status" value="1"/>
</dbReference>
<dbReference type="InterPro" id="IPR043502">
    <property type="entry name" value="DNA/RNA_pol_sf"/>
</dbReference>
<dbReference type="InterPro" id="IPR000477">
    <property type="entry name" value="RT_dom"/>
</dbReference>
<dbReference type="Gene3D" id="3.10.10.10">
    <property type="entry name" value="HIV Type 1 Reverse Transcriptase, subunit A, domain 1"/>
    <property type="match status" value="1"/>
</dbReference>
<dbReference type="PANTHER" id="PTHR33050">
    <property type="entry name" value="REVERSE TRANSCRIPTASE DOMAIN-CONTAINING PROTEIN"/>
    <property type="match status" value="1"/>
</dbReference>
<dbReference type="GO" id="GO:0009007">
    <property type="term" value="F:site-specific DNA-methyltransferase (adenine-specific) activity"/>
    <property type="evidence" value="ECO:0007669"/>
    <property type="project" value="InterPro"/>
</dbReference>
<dbReference type="InParanoid" id="A0A7E5VRX1"/>
<dbReference type="GO" id="GO:0071897">
    <property type="term" value="P:DNA biosynthetic process"/>
    <property type="evidence" value="ECO:0007669"/>
    <property type="project" value="UniProtKB-ARBA"/>
</dbReference>
<protein>
    <submittedName>
        <fullName evidence="3">Uncharacterized protein LOC113496154 isoform X1</fullName>
    </submittedName>
</protein>
<dbReference type="InterPro" id="IPR043128">
    <property type="entry name" value="Rev_trsase/Diguanyl_cyclase"/>
</dbReference>
<dbReference type="InterPro" id="IPR052055">
    <property type="entry name" value="Hepadnavirus_pol/RT"/>
</dbReference>
<dbReference type="InterPro" id="IPR008593">
    <property type="entry name" value="Dam_MeTrfase"/>
</dbReference>
<reference evidence="3" key="1">
    <citation type="submission" date="2025-08" db="UniProtKB">
        <authorList>
            <consortium name="RefSeq"/>
        </authorList>
    </citation>
    <scope>IDENTIFICATION</scope>
</reference>
<dbReference type="AlphaFoldDB" id="A0A7E5VRX1"/>
<dbReference type="RefSeq" id="XP_026731085.1">
    <property type="nucleotide sequence ID" value="XM_026875284.1"/>
</dbReference>
<organism evidence="2 3">
    <name type="scientific">Trichoplusia ni</name>
    <name type="common">Cabbage looper</name>
    <dbReference type="NCBI Taxonomy" id="7111"/>
    <lineage>
        <taxon>Eukaryota</taxon>
        <taxon>Metazoa</taxon>
        <taxon>Ecdysozoa</taxon>
        <taxon>Arthropoda</taxon>
        <taxon>Hexapoda</taxon>
        <taxon>Insecta</taxon>
        <taxon>Pterygota</taxon>
        <taxon>Neoptera</taxon>
        <taxon>Endopterygota</taxon>
        <taxon>Lepidoptera</taxon>
        <taxon>Glossata</taxon>
        <taxon>Ditrysia</taxon>
        <taxon>Noctuoidea</taxon>
        <taxon>Noctuidae</taxon>
        <taxon>Plusiinae</taxon>
        <taxon>Trichoplusia</taxon>
    </lineage>
</organism>
<dbReference type="GeneID" id="113496154"/>
<dbReference type="KEGG" id="tnl:113496154"/>
<dbReference type="Gene3D" id="3.30.70.270">
    <property type="match status" value="1"/>
</dbReference>
<dbReference type="OrthoDB" id="2897838at2759"/>
<gene>
    <name evidence="3" type="primary">LOC113496154</name>
</gene>
<accession>A0A7E5VRX1</accession>
<keyword evidence="2" id="KW-1185">Reference proteome</keyword>
<evidence type="ECO:0000259" key="1">
    <source>
        <dbReference type="PROSITE" id="PS50878"/>
    </source>
</evidence>
<proteinExistence type="predicted"/>
<dbReference type="PANTHER" id="PTHR33050:SF7">
    <property type="entry name" value="RIBONUCLEASE H"/>
    <property type="match status" value="1"/>
</dbReference>
<evidence type="ECO:0000313" key="3">
    <source>
        <dbReference type="RefSeq" id="XP_026731085.1"/>
    </source>
</evidence>
<dbReference type="CDD" id="cd09275">
    <property type="entry name" value="RNase_HI_RT_DIRS1"/>
    <property type="match status" value="1"/>
</dbReference>